<keyword evidence="2 6" id="KW-0812">Transmembrane</keyword>
<dbReference type="RefSeq" id="XP_021872918.1">
    <property type="nucleotide sequence ID" value="XM_022015019.1"/>
</dbReference>
<dbReference type="EMBL" id="NBSH01000003">
    <property type="protein sequence ID" value="ORX39055.1"/>
    <property type="molecule type" value="Genomic_DNA"/>
</dbReference>
<feature type="domain" description="MARVEL" evidence="7">
    <location>
        <begin position="65"/>
        <end position="217"/>
    </location>
</feature>
<evidence type="ECO:0000259" key="7">
    <source>
        <dbReference type="Pfam" id="PF01284"/>
    </source>
</evidence>
<dbReference type="InterPro" id="IPR008253">
    <property type="entry name" value="Marvel"/>
</dbReference>
<feature type="transmembrane region" description="Helical" evidence="6">
    <location>
        <begin position="202"/>
        <end position="222"/>
    </location>
</feature>
<keyword evidence="3 6" id="KW-1133">Transmembrane helix</keyword>
<feature type="transmembrane region" description="Helical" evidence="6">
    <location>
        <begin position="101"/>
        <end position="124"/>
    </location>
</feature>
<evidence type="ECO:0000256" key="6">
    <source>
        <dbReference type="SAM" id="Phobius"/>
    </source>
</evidence>
<keyword evidence="4 6" id="KW-0472">Membrane</keyword>
<evidence type="ECO:0000256" key="5">
    <source>
        <dbReference type="SAM" id="MobiDB-lite"/>
    </source>
</evidence>
<keyword evidence="9" id="KW-1185">Reference proteome</keyword>
<dbReference type="Pfam" id="PF01284">
    <property type="entry name" value="MARVEL"/>
    <property type="match status" value="1"/>
</dbReference>
<evidence type="ECO:0000313" key="9">
    <source>
        <dbReference type="Proteomes" id="UP000193218"/>
    </source>
</evidence>
<name>A0A1Y1UPJ4_9TREE</name>
<comment type="subcellular location">
    <subcellularLocation>
        <location evidence="1">Membrane</location>
        <topology evidence="1">Multi-pass membrane protein</topology>
    </subcellularLocation>
</comment>
<dbReference type="GO" id="GO:0016020">
    <property type="term" value="C:membrane"/>
    <property type="evidence" value="ECO:0007669"/>
    <property type="project" value="UniProtKB-SubCell"/>
</dbReference>
<feature type="transmembrane region" description="Helical" evidence="6">
    <location>
        <begin position="144"/>
        <end position="166"/>
    </location>
</feature>
<evidence type="ECO:0000256" key="4">
    <source>
        <dbReference type="ARBA" id="ARBA00023136"/>
    </source>
</evidence>
<evidence type="ECO:0000313" key="8">
    <source>
        <dbReference type="EMBL" id="ORX39055.1"/>
    </source>
</evidence>
<protein>
    <recommendedName>
        <fullName evidence="7">MARVEL domain-containing protein</fullName>
    </recommendedName>
</protein>
<proteinExistence type="predicted"/>
<reference evidence="8 9" key="1">
    <citation type="submission" date="2017-03" db="EMBL/GenBank/DDBJ databases">
        <title>Widespread Adenine N6-methylation of Active Genes in Fungi.</title>
        <authorList>
            <consortium name="DOE Joint Genome Institute"/>
            <person name="Mondo S.J."/>
            <person name="Dannebaum R.O."/>
            <person name="Kuo R.C."/>
            <person name="Louie K.B."/>
            <person name="Bewick A.J."/>
            <person name="Labutti K."/>
            <person name="Haridas S."/>
            <person name="Kuo A."/>
            <person name="Salamov A."/>
            <person name="Ahrendt S.R."/>
            <person name="Lau R."/>
            <person name="Bowen B.P."/>
            <person name="Lipzen A."/>
            <person name="Sullivan W."/>
            <person name="Andreopoulos W.B."/>
            <person name="Clum A."/>
            <person name="Lindquist E."/>
            <person name="Daum C."/>
            <person name="Northen T.R."/>
            <person name="Ramamoorthy G."/>
            <person name="Schmitz R.J."/>
            <person name="Gryganskyi A."/>
            <person name="Culley D."/>
            <person name="Magnuson J."/>
            <person name="James T.Y."/>
            <person name="O'Malley M.A."/>
            <person name="Stajich J.E."/>
            <person name="Spatafora J.W."/>
            <person name="Visel A."/>
            <person name="Grigoriev I.V."/>
        </authorList>
    </citation>
    <scope>NUCLEOTIDE SEQUENCE [LARGE SCALE GENOMIC DNA]</scope>
    <source>
        <strain evidence="8 9">NRRL Y-17943</strain>
    </source>
</reference>
<dbReference type="GeneID" id="33556827"/>
<dbReference type="InParanoid" id="A0A1Y1UPJ4"/>
<feature type="transmembrane region" description="Helical" evidence="6">
    <location>
        <begin position="66"/>
        <end position="89"/>
    </location>
</feature>
<dbReference type="Proteomes" id="UP000193218">
    <property type="component" value="Unassembled WGS sequence"/>
</dbReference>
<feature type="region of interest" description="Disordered" evidence="5">
    <location>
        <begin position="302"/>
        <end position="323"/>
    </location>
</feature>
<gene>
    <name evidence="8" type="ORF">BD324DRAFT_618365</name>
</gene>
<evidence type="ECO:0000256" key="3">
    <source>
        <dbReference type="ARBA" id="ARBA00022989"/>
    </source>
</evidence>
<dbReference type="PANTHER" id="PTHR37451:SF1">
    <property type="entry name" value="MARVEL DOMAIN-CONTAINING PROTEIN"/>
    <property type="match status" value="1"/>
</dbReference>
<evidence type="ECO:0000256" key="1">
    <source>
        <dbReference type="ARBA" id="ARBA00004141"/>
    </source>
</evidence>
<dbReference type="OrthoDB" id="2218151at2759"/>
<dbReference type="STRING" id="4999.A0A1Y1UPJ4"/>
<comment type="caution">
    <text evidence="8">The sequence shown here is derived from an EMBL/GenBank/DDBJ whole genome shotgun (WGS) entry which is preliminary data.</text>
</comment>
<dbReference type="AlphaFoldDB" id="A0A1Y1UPJ4"/>
<accession>A0A1Y1UPJ4</accession>
<organism evidence="8 9">
    <name type="scientific">Kockovaella imperatae</name>
    <dbReference type="NCBI Taxonomy" id="4999"/>
    <lineage>
        <taxon>Eukaryota</taxon>
        <taxon>Fungi</taxon>
        <taxon>Dikarya</taxon>
        <taxon>Basidiomycota</taxon>
        <taxon>Agaricomycotina</taxon>
        <taxon>Tremellomycetes</taxon>
        <taxon>Tremellales</taxon>
        <taxon>Cuniculitremaceae</taxon>
        <taxon>Kockovaella</taxon>
    </lineage>
</organism>
<evidence type="ECO:0000256" key="2">
    <source>
        <dbReference type="ARBA" id="ARBA00022692"/>
    </source>
</evidence>
<sequence length="451" mass="49724">MDRLRSLRAKMPSSPSMATLPGGKLTKAFKFNKEAKVLPNSQSRWGANPFNEGPNLEEPSLPRFHLVLHCAAIFFTFLAICMTGAVANFQATWFAVSGGTAFTLFLLLVAILLSVALFIVPTVYDRWDKLKSANGFLSAPRTRLIIHAFGALLMLIAAFIVTVSAWTSKGCKNPEDDPHHDLGDEYTTNLGQWCQTKKASGIFEWLSFISWLVLLILTLVEWRRERRDEPRFVPPESGISNVNVHERLARRRDDEEATIVEDPYAEKEVDDPKTALRSGYESYGYSRTAPEDDLESEAFGRPSMDTHVGNSTLNGTTLGGGGSMSRIGESGEASRTMQIAYHDPCECSIADLKSQAHAAGVDAHIRQSLLGGSSNPYAPVDAQQTPVQAHTYQTVPVQQVQQVPQIQQVQPVQAVQQVHQTYPAQLLSPTQYGRGVLPQPPTYQTGYGGYQ</sequence>
<dbReference type="PANTHER" id="PTHR37451">
    <property type="entry name" value="MARVEL DOMAIN"/>
    <property type="match status" value="1"/>
</dbReference>